<evidence type="ECO:0000313" key="2">
    <source>
        <dbReference type="EMBL" id="KAG5640345.1"/>
    </source>
</evidence>
<organism evidence="2 3">
    <name type="scientific">Asterophora parasitica</name>
    <dbReference type="NCBI Taxonomy" id="117018"/>
    <lineage>
        <taxon>Eukaryota</taxon>
        <taxon>Fungi</taxon>
        <taxon>Dikarya</taxon>
        <taxon>Basidiomycota</taxon>
        <taxon>Agaricomycotina</taxon>
        <taxon>Agaricomycetes</taxon>
        <taxon>Agaricomycetidae</taxon>
        <taxon>Agaricales</taxon>
        <taxon>Tricholomatineae</taxon>
        <taxon>Lyophyllaceae</taxon>
        <taxon>Asterophora</taxon>
    </lineage>
</organism>
<name>A0A9P7G3X0_9AGAR</name>
<reference evidence="2" key="1">
    <citation type="submission" date="2020-07" db="EMBL/GenBank/DDBJ databases">
        <authorList>
            <person name="Nieuwenhuis M."/>
            <person name="Van De Peppel L.J.J."/>
        </authorList>
    </citation>
    <scope>NUCLEOTIDE SEQUENCE</scope>
    <source>
        <strain evidence="2">AP01</strain>
        <tissue evidence="2">Mycelium</tissue>
    </source>
</reference>
<accession>A0A9P7G3X0</accession>
<reference evidence="2" key="2">
    <citation type="submission" date="2021-10" db="EMBL/GenBank/DDBJ databases">
        <title>Phylogenomics reveals ancestral predisposition of the termite-cultivated fungus Termitomyces towards a domesticated lifestyle.</title>
        <authorList>
            <person name="Auxier B."/>
            <person name="Grum-Grzhimaylo A."/>
            <person name="Cardenas M.E."/>
            <person name="Lodge J.D."/>
            <person name="Laessoe T."/>
            <person name="Pedersen O."/>
            <person name="Smith M.E."/>
            <person name="Kuyper T.W."/>
            <person name="Franco-Molano E.A."/>
            <person name="Baroni T.J."/>
            <person name="Aanen D.K."/>
        </authorList>
    </citation>
    <scope>NUCLEOTIDE SEQUENCE</scope>
    <source>
        <strain evidence="2">AP01</strain>
        <tissue evidence="2">Mycelium</tissue>
    </source>
</reference>
<dbReference type="AlphaFoldDB" id="A0A9P7G3X0"/>
<dbReference type="EMBL" id="JABCKV010000832">
    <property type="protein sequence ID" value="KAG5640345.1"/>
    <property type="molecule type" value="Genomic_DNA"/>
</dbReference>
<feature type="compositionally biased region" description="Basic and acidic residues" evidence="1">
    <location>
        <begin position="127"/>
        <end position="146"/>
    </location>
</feature>
<evidence type="ECO:0000256" key="1">
    <source>
        <dbReference type="SAM" id="MobiDB-lite"/>
    </source>
</evidence>
<dbReference type="OrthoDB" id="2755811at2759"/>
<feature type="non-terminal residue" evidence="2">
    <location>
        <position position="1"/>
    </location>
</feature>
<evidence type="ECO:0000313" key="3">
    <source>
        <dbReference type="Proteomes" id="UP000775547"/>
    </source>
</evidence>
<protein>
    <submittedName>
        <fullName evidence="2">Uncharacterized protein</fullName>
    </submittedName>
</protein>
<dbReference type="Proteomes" id="UP000775547">
    <property type="component" value="Unassembled WGS sequence"/>
</dbReference>
<proteinExistence type="predicted"/>
<comment type="caution">
    <text evidence="2">The sequence shown here is derived from an EMBL/GenBank/DDBJ whole genome shotgun (WGS) entry which is preliminary data.</text>
</comment>
<gene>
    <name evidence="2" type="ORF">DXG03_009139</name>
</gene>
<feature type="region of interest" description="Disordered" evidence="1">
    <location>
        <begin position="126"/>
        <end position="146"/>
    </location>
</feature>
<sequence>MEEYWTFTVNKEDTLPAVVEQASKAIIECQSSLGKEVLSILSDIYYFHGLDKDSIIEWVEDTCSSFSEFCWLYAKPDAPQSDFVLNLFAWHLKQANGAIINHGLPVGGLAVCMAAMERAFELWSSGKDPKKKTSDRDNQDTCDDKKKFSGDKWVVCTAGYAKLALGLREDKQWPKIISGAEAHIPATSTSGTEFAAVHTISQPEAETYAALSL</sequence>
<keyword evidence="3" id="KW-1185">Reference proteome</keyword>